<evidence type="ECO:0000256" key="11">
    <source>
        <dbReference type="PROSITE-ProRule" id="PRU00421"/>
    </source>
</evidence>
<feature type="transmembrane region" description="Helical" evidence="12">
    <location>
        <begin position="201"/>
        <end position="220"/>
    </location>
</feature>
<evidence type="ECO:0000256" key="3">
    <source>
        <dbReference type="ARBA" id="ARBA00022475"/>
    </source>
</evidence>
<gene>
    <name evidence="15" type="ORF">E2558_07000</name>
</gene>
<evidence type="ECO:0000256" key="12">
    <source>
        <dbReference type="SAM" id="Phobius"/>
    </source>
</evidence>
<dbReference type="InterPro" id="IPR050429">
    <property type="entry name" value="PTS_Glucose_EIICBA"/>
</dbReference>
<feature type="transmembrane region" description="Helical" evidence="12">
    <location>
        <begin position="326"/>
        <end position="344"/>
    </location>
</feature>
<keyword evidence="4" id="KW-0762">Sugar transport</keyword>
<keyword evidence="16" id="KW-1185">Reference proteome</keyword>
<dbReference type="Gene3D" id="3.30.1360.60">
    <property type="entry name" value="Glucose permease domain IIB"/>
    <property type="match status" value="1"/>
</dbReference>
<evidence type="ECO:0000256" key="5">
    <source>
        <dbReference type="ARBA" id="ARBA00022679"/>
    </source>
</evidence>
<evidence type="ECO:0000256" key="7">
    <source>
        <dbReference type="ARBA" id="ARBA00022692"/>
    </source>
</evidence>
<dbReference type="GO" id="GO:0008982">
    <property type="term" value="F:protein-N(PI)-phosphohistidine-sugar phosphotransferase activity"/>
    <property type="evidence" value="ECO:0007669"/>
    <property type="project" value="InterPro"/>
</dbReference>
<dbReference type="Proteomes" id="UP000297459">
    <property type="component" value="Unassembled WGS sequence"/>
</dbReference>
<feature type="domain" description="PTS EIIC type-1" evidence="14">
    <location>
        <begin position="1"/>
        <end position="416"/>
    </location>
</feature>
<dbReference type="InterPro" id="IPR018113">
    <property type="entry name" value="PTrfase_EIIB_Cys"/>
</dbReference>
<dbReference type="GO" id="GO:0009401">
    <property type="term" value="P:phosphoenolpyruvate-dependent sugar phosphotransferase system"/>
    <property type="evidence" value="ECO:0007669"/>
    <property type="project" value="UniProtKB-KW"/>
</dbReference>
<feature type="transmembrane region" description="Helical" evidence="12">
    <location>
        <begin position="12"/>
        <end position="31"/>
    </location>
</feature>
<evidence type="ECO:0000256" key="10">
    <source>
        <dbReference type="ARBA" id="ARBA00023136"/>
    </source>
</evidence>
<dbReference type="GO" id="GO:0016301">
    <property type="term" value="F:kinase activity"/>
    <property type="evidence" value="ECO:0007669"/>
    <property type="project" value="UniProtKB-KW"/>
</dbReference>
<feature type="transmembrane region" description="Helical" evidence="12">
    <location>
        <begin position="172"/>
        <end position="195"/>
    </location>
</feature>
<dbReference type="PROSITE" id="PS01035">
    <property type="entry name" value="PTS_EIIB_TYPE_1_CYS"/>
    <property type="match status" value="1"/>
</dbReference>
<dbReference type="NCBIfam" id="TIGR00826">
    <property type="entry name" value="EIIB_glc"/>
    <property type="match status" value="1"/>
</dbReference>
<dbReference type="EMBL" id="SRPJ01000002">
    <property type="protein sequence ID" value="TGN27588.1"/>
    <property type="molecule type" value="Genomic_DNA"/>
</dbReference>
<dbReference type="PANTHER" id="PTHR30009:SF12">
    <property type="entry name" value="PHOSPHOTRANSFERASE IIC COMPONENT GLVC"/>
    <property type="match status" value="1"/>
</dbReference>
<dbReference type="RefSeq" id="WP_126566415.1">
    <property type="nucleotide sequence ID" value="NZ_BMCY01000002.1"/>
</dbReference>
<dbReference type="PROSITE" id="PS51103">
    <property type="entry name" value="PTS_EIIC_TYPE_1"/>
    <property type="match status" value="1"/>
</dbReference>
<feature type="transmembrane region" description="Helical" evidence="12">
    <location>
        <begin position="51"/>
        <end position="73"/>
    </location>
</feature>
<keyword evidence="6" id="KW-0598">Phosphotransferase system</keyword>
<dbReference type="GO" id="GO:0005886">
    <property type="term" value="C:plasma membrane"/>
    <property type="evidence" value="ECO:0007669"/>
    <property type="project" value="UniProtKB-SubCell"/>
</dbReference>
<evidence type="ECO:0000256" key="6">
    <source>
        <dbReference type="ARBA" id="ARBA00022683"/>
    </source>
</evidence>
<evidence type="ECO:0000313" key="16">
    <source>
        <dbReference type="Proteomes" id="UP000297459"/>
    </source>
</evidence>
<evidence type="ECO:0000256" key="9">
    <source>
        <dbReference type="ARBA" id="ARBA00022989"/>
    </source>
</evidence>
<protein>
    <submittedName>
        <fullName evidence="15">PTS alpha-glucoside transporter subunit IIBC</fullName>
    </submittedName>
</protein>
<comment type="subcellular location">
    <subcellularLocation>
        <location evidence="1">Cell membrane</location>
        <topology evidence="1">Multi-pass membrane protein</topology>
    </subcellularLocation>
</comment>
<feature type="domain" description="PTS EIIB type-1" evidence="13">
    <location>
        <begin position="449"/>
        <end position="532"/>
    </location>
</feature>
<evidence type="ECO:0000256" key="2">
    <source>
        <dbReference type="ARBA" id="ARBA00022448"/>
    </source>
</evidence>
<keyword evidence="9 12" id="KW-1133">Transmembrane helix</keyword>
<name>A0A4Z1BB53_9STAP</name>
<evidence type="ECO:0000259" key="13">
    <source>
        <dbReference type="PROSITE" id="PS51098"/>
    </source>
</evidence>
<dbReference type="PANTHER" id="PTHR30009">
    <property type="entry name" value="CYTOCHROME C-TYPE SYNTHESIS PROTEIN AND PTS TRANSMEMBRANE COMPONENT"/>
    <property type="match status" value="1"/>
</dbReference>
<evidence type="ECO:0000259" key="14">
    <source>
        <dbReference type="PROSITE" id="PS51103"/>
    </source>
</evidence>
<reference evidence="15 16" key="1">
    <citation type="submission" date="2019-04" db="EMBL/GenBank/DDBJ databases">
        <title>Genomic characterization of Staphylococcus petrasii strains.</title>
        <authorList>
            <person name="Vrbovska V."/>
            <person name="Kovarovic V."/>
            <person name="Maslanova I."/>
            <person name="Indrakova A."/>
            <person name="Petras P."/>
            <person name="Sedo O."/>
            <person name="Svec P."/>
            <person name="Fisarova L."/>
            <person name="Sedlacek I."/>
            <person name="Doskar J."/>
            <person name="Pantucek R."/>
        </authorList>
    </citation>
    <scope>NUCLEOTIDE SEQUENCE [LARGE SCALE GENOMIC DNA]</scope>
    <source>
        <strain evidence="15 16">CCM 8529</strain>
    </source>
</reference>
<dbReference type="CDD" id="cd00212">
    <property type="entry name" value="PTS_IIB_glc"/>
    <property type="match status" value="1"/>
</dbReference>
<proteinExistence type="predicted"/>
<organism evidence="15 16">
    <name type="scientific">Staphylococcus pragensis</name>
    <dbReference type="NCBI Taxonomy" id="1611836"/>
    <lineage>
        <taxon>Bacteria</taxon>
        <taxon>Bacillati</taxon>
        <taxon>Bacillota</taxon>
        <taxon>Bacilli</taxon>
        <taxon>Bacillales</taxon>
        <taxon>Staphylococcaceae</taxon>
        <taxon>Staphylococcus</taxon>
    </lineage>
</organism>
<sequence length="536" mass="59744">MNAIKRFGSAMIVPVLMFAFFGIVLGFATLFKNPTIMGGLADQHTFWFKFWSVIESGGWVIFNHMEIVFVVGLPLSLAKKAPGHAALAALMGYLMFNTFINAILTQWPHTFDANLEKGVENVTGLKAIAGIETLDTNILGGIIISAIVTWIHNRYYSKKLPEMLGVFQGLTFVVTISFFVMLPIAAITCVVWPTIQSGIESMQHFIIASGYIGVWLYHFLERVLIPTGLHHFIYAPIEVGPVVAKDGLKAEWFRHLNQFAESSKPLKDQFHYGFMLQGNGKVFGAIGIALAMYSTTPKENRKKVAALLLPATLTAVVVGITEPLEFTFLFIAPYLFVIHALLAATMDTIMYGFGVVGNMGGGLLDFIATNWIPLGQNHWMTYVAQVIIGLIFSAIYFFVFRFLILKFDIPLPGRRAEEEVKLFSKKDYKEKKGEGNTDNAGFTPNNEYEAKAHYYLEGLGGKENIKDVTNCTTRLRLTVNDESKVEDSGYFTHDQMAHGLVKSGKNVQVVVGMTVPQVREAFEHLVYDENDKNKSK</sequence>
<feature type="active site" description="Phosphocysteine intermediate; for EIIB activity" evidence="11">
    <location>
        <position position="471"/>
    </location>
</feature>
<dbReference type="InterPro" id="IPR003352">
    <property type="entry name" value="PTS_EIIC"/>
</dbReference>
<dbReference type="PROSITE" id="PS51098">
    <property type="entry name" value="PTS_EIIB_TYPE_1"/>
    <property type="match status" value="1"/>
</dbReference>
<dbReference type="AlphaFoldDB" id="A0A4Z1BB53"/>
<dbReference type="InterPro" id="IPR036878">
    <property type="entry name" value="Glu_permease_IIB"/>
</dbReference>
<keyword evidence="7 12" id="KW-0812">Transmembrane</keyword>
<keyword evidence="5" id="KW-0808">Transferase</keyword>
<evidence type="ECO:0000313" key="15">
    <source>
        <dbReference type="EMBL" id="TGN27588.1"/>
    </source>
</evidence>
<evidence type="ECO:0000256" key="8">
    <source>
        <dbReference type="ARBA" id="ARBA00022777"/>
    </source>
</evidence>
<dbReference type="InterPro" id="IPR010975">
    <property type="entry name" value="PTS_IIBC_a_glc"/>
</dbReference>
<dbReference type="SUPFAM" id="SSF55604">
    <property type="entry name" value="Glucose permease domain IIB"/>
    <property type="match status" value="1"/>
</dbReference>
<dbReference type="NCBIfam" id="TIGR02005">
    <property type="entry name" value="PTS-IIBC-alpha"/>
    <property type="match status" value="1"/>
</dbReference>
<dbReference type="Pfam" id="PF00367">
    <property type="entry name" value="PTS_EIIB"/>
    <property type="match status" value="1"/>
</dbReference>
<accession>A0A4Z1BB53</accession>
<feature type="transmembrane region" description="Helical" evidence="12">
    <location>
        <begin position="304"/>
        <end position="320"/>
    </location>
</feature>
<dbReference type="InterPro" id="IPR013013">
    <property type="entry name" value="PTS_EIIC_1"/>
</dbReference>
<evidence type="ECO:0000256" key="1">
    <source>
        <dbReference type="ARBA" id="ARBA00004651"/>
    </source>
</evidence>
<feature type="transmembrane region" description="Helical" evidence="12">
    <location>
        <begin position="351"/>
        <end position="373"/>
    </location>
</feature>
<dbReference type="Pfam" id="PF02378">
    <property type="entry name" value="PTS_EIIC"/>
    <property type="match status" value="1"/>
</dbReference>
<keyword evidence="8" id="KW-0418">Kinase</keyword>
<feature type="transmembrane region" description="Helical" evidence="12">
    <location>
        <begin position="85"/>
        <end position="107"/>
    </location>
</feature>
<dbReference type="GO" id="GO:0090563">
    <property type="term" value="F:protein-phosphocysteine-sugar phosphotransferase activity"/>
    <property type="evidence" value="ECO:0007669"/>
    <property type="project" value="TreeGrafter"/>
</dbReference>
<keyword evidence="2" id="KW-0813">Transport</keyword>
<keyword evidence="3" id="KW-1003">Cell membrane</keyword>
<feature type="transmembrane region" description="Helical" evidence="12">
    <location>
        <begin position="127"/>
        <end position="151"/>
    </location>
</feature>
<evidence type="ECO:0000256" key="4">
    <source>
        <dbReference type="ARBA" id="ARBA00022597"/>
    </source>
</evidence>
<dbReference type="InterPro" id="IPR001996">
    <property type="entry name" value="PTS_IIB_1"/>
</dbReference>
<feature type="transmembrane region" description="Helical" evidence="12">
    <location>
        <begin position="379"/>
        <end position="404"/>
    </location>
</feature>
<keyword evidence="10 12" id="KW-0472">Membrane</keyword>
<comment type="caution">
    <text evidence="15">The sequence shown here is derived from an EMBL/GenBank/DDBJ whole genome shotgun (WGS) entry which is preliminary data.</text>
</comment>